<sequence>MDSAFVDRAWDKWVTSGNVGSSGNPLKAAILINYDPTGPSRLLSTIAEQEGINLYPVDLKQFIDFMRRGNLPTETFDLESADIITSIHENWFAARCLNTSQPAGEGAIVMQTAVYVLVALYDGSIGSASQAMAAADQFASQLSRKNF</sequence>
<evidence type="ECO:0000313" key="2">
    <source>
        <dbReference type="Proteomes" id="UP000682877"/>
    </source>
</evidence>
<evidence type="ECO:0008006" key="3">
    <source>
        <dbReference type="Google" id="ProtNLM"/>
    </source>
</evidence>
<dbReference type="PANTHER" id="PTHR36780:SF1">
    <property type="entry name" value="PROFILIN"/>
    <property type="match status" value="1"/>
</dbReference>
<dbReference type="InterPro" id="IPR048278">
    <property type="entry name" value="PFN"/>
</dbReference>
<dbReference type="EMBL" id="LR999457">
    <property type="protein sequence ID" value="CAE6187508.1"/>
    <property type="molecule type" value="Genomic_DNA"/>
</dbReference>
<dbReference type="GO" id="GO:0003779">
    <property type="term" value="F:actin binding"/>
    <property type="evidence" value="ECO:0007669"/>
    <property type="project" value="InterPro"/>
</dbReference>
<keyword evidence="2" id="KW-1185">Reference proteome</keyword>
<dbReference type="PANTHER" id="PTHR36780">
    <property type="entry name" value="OS05G0241400 PROTEIN"/>
    <property type="match status" value="1"/>
</dbReference>
<dbReference type="Gene3D" id="3.30.450.30">
    <property type="entry name" value="Dynein light chain 2a, cytoplasmic"/>
    <property type="match status" value="1"/>
</dbReference>
<accession>A0A8S2AVJ9</accession>
<name>A0A8S2AVJ9_ARAAE</name>
<protein>
    <recommendedName>
        <fullName evidence="3">Profilin family protein</fullName>
    </recommendedName>
</protein>
<gene>
    <name evidence="1" type="ORF">AARE701A_LOCUS18986</name>
</gene>
<dbReference type="SUPFAM" id="SSF55770">
    <property type="entry name" value="Profilin (actin-binding protein)"/>
    <property type="match status" value="1"/>
</dbReference>
<proteinExistence type="predicted"/>
<organism evidence="1 2">
    <name type="scientific">Arabidopsis arenosa</name>
    <name type="common">Sand rock-cress</name>
    <name type="synonym">Cardaminopsis arenosa</name>
    <dbReference type="NCBI Taxonomy" id="38785"/>
    <lineage>
        <taxon>Eukaryota</taxon>
        <taxon>Viridiplantae</taxon>
        <taxon>Streptophyta</taxon>
        <taxon>Embryophyta</taxon>
        <taxon>Tracheophyta</taxon>
        <taxon>Spermatophyta</taxon>
        <taxon>Magnoliopsida</taxon>
        <taxon>eudicotyledons</taxon>
        <taxon>Gunneridae</taxon>
        <taxon>Pentapetalae</taxon>
        <taxon>rosids</taxon>
        <taxon>malvids</taxon>
        <taxon>Brassicales</taxon>
        <taxon>Brassicaceae</taxon>
        <taxon>Camelineae</taxon>
        <taxon>Arabidopsis</taxon>
    </lineage>
</organism>
<reference evidence="1" key="1">
    <citation type="submission" date="2021-01" db="EMBL/GenBank/DDBJ databases">
        <authorList>
            <person name="Bezrukov I."/>
        </authorList>
    </citation>
    <scope>NUCLEOTIDE SEQUENCE</scope>
</reference>
<dbReference type="Pfam" id="PF00235">
    <property type="entry name" value="Profilin"/>
    <property type="match status" value="1"/>
</dbReference>
<dbReference type="Proteomes" id="UP000682877">
    <property type="component" value="Chromosome 7"/>
</dbReference>
<evidence type="ECO:0000313" key="1">
    <source>
        <dbReference type="EMBL" id="CAE6187508.1"/>
    </source>
</evidence>
<dbReference type="AlphaFoldDB" id="A0A8S2AVJ9"/>
<dbReference type="InterPro" id="IPR036140">
    <property type="entry name" value="PFN_sf"/>
</dbReference>